<evidence type="ECO:0000256" key="3">
    <source>
        <dbReference type="ARBA" id="ARBA00023125"/>
    </source>
</evidence>
<reference evidence="6 7" key="1">
    <citation type="submission" date="2020-08" db="EMBL/GenBank/DDBJ databases">
        <title>Genomic Encyclopedia of Type Strains, Phase IV (KMG-IV): sequencing the most valuable type-strain genomes for metagenomic binning, comparative biology and taxonomic classification.</title>
        <authorList>
            <person name="Goeker M."/>
        </authorList>
    </citation>
    <scope>NUCLEOTIDE SEQUENCE [LARGE SCALE GENOMIC DNA]</scope>
    <source>
        <strain evidence="6 7">DSM 101535</strain>
    </source>
</reference>
<accession>A0ABR6N2L8</accession>
<protein>
    <submittedName>
        <fullName evidence="6">Integrase</fullName>
    </submittedName>
</protein>
<proteinExistence type="inferred from homology"/>
<dbReference type="InterPro" id="IPR013762">
    <property type="entry name" value="Integrase-like_cat_sf"/>
</dbReference>
<dbReference type="SUPFAM" id="SSF56349">
    <property type="entry name" value="DNA breaking-rejoining enzymes"/>
    <property type="match status" value="1"/>
</dbReference>
<dbReference type="RefSeq" id="WP_184033713.1">
    <property type="nucleotide sequence ID" value="NZ_BAABAR010000007.1"/>
</dbReference>
<dbReference type="Proteomes" id="UP000560131">
    <property type="component" value="Unassembled WGS sequence"/>
</dbReference>
<comment type="similarity">
    <text evidence="1">Belongs to the 'phage' integrase family.</text>
</comment>
<keyword evidence="4" id="KW-0233">DNA recombination</keyword>
<dbReference type="PANTHER" id="PTHR30349">
    <property type="entry name" value="PHAGE INTEGRASE-RELATED"/>
    <property type="match status" value="1"/>
</dbReference>
<evidence type="ECO:0000256" key="1">
    <source>
        <dbReference type="ARBA" id="ARBA00008857"/>
    </source>
</evidence>
<dbReference type="PROSITE" id="PS51898">
    <property type="entry name" value="TYR_RECOMBINASE"/>
    <property type="match status" value="1"/>
</dbReference>
<gene>
    <name evidence="6" type="ORF">FHS97_000934</name>
</gene>
<dbReference type="InterPro" id="IPR011010">
    <property type="entry name" value="DNA_brk_join_enz"/>
</dbReference>
<evidence type="ECO:0000313" key="7">
    <source>
        <dbReference type="Proteomes" id="UP000560131"/>
    </source>
</evidence>
<feature type="domain" description="Tyr recombinase" evidence="5">
    <location>
        <begin position="163"/>
        <end position="329"/>
    </location>
</feature>
<keyword evidence="3" id="KW-0238">DNA-binding</keyword>
<evidence type="ECO:0000256" key="2">
    <source>
        <dbReference type="ARBA" id="ARBA00022908"/>
    </source>
</evidence>
<dbReference type="Gene3D" id="1.10.150.130">
    <property type="match status" value="1"/>
</dbReference>
<evidence type="ECO:0000256" key="4">
    <source>
        <dbReference type="ARBA" id="ARBA00023172"/>
    </source>
</evidence>
<dbReference type="InterPro" id="IPR002104">
    <property type="entry name" value="Integrase_catalytic"/>
</dbReference>
<sequence>MADVPYTYVIRKPSGREYWRFRRGQLHTALPGKPGEVAFQKEYARLLELSQAPAPSKAAEGSFASLIAAYRLSAEFKALRPTTQKDYEYTLDLLKDELGDAPYRLVTQAMVKAIRDDLAATPRKAHKVKQMVSRLYSWAGEENLVKEGHNPAAKIKRLKVRAKTITPWSDSEIALFLAHAPAHLRMAVTLMLYTGQRVEDVASMEWTQYQGRFVRVRQSKTDEMLEVAVHPNLAALLDPVKIRRGRICKSAKGRPYTANALRKAISDQCAAIDGMPARSSHGLRYAAAGMLEEAGCTVGEITSVIGHRTYQMAMKYLTARRNSQAAMARISALTAGNPNS</sequence>
<organism evidence="6 7">
    <name type="scientific">Sphingomonas endophytica</name>
    <dbReference type="NCBI Taxonomy" id="869719"/>
    <lineage>
        <taxon>Bacteria</taxon>
        <taxon>Pseudomonadati</taxon>
        <taxon>Pseudomonadota</taxon>
        <taxon>Alphaproteobacteria</taxon>
        <taxon>Sphingomonadales</taxon>
        <taxon>Sphingomonadaceae</taxon>
        <taxon>Sphingomonas</taxon>
    </lineage>
</organism>
<keyword evidence="2" id="KW-0229">DNA integration</keyword>
<dbReference type="PANTHER" id="PTHR30349:SF41">
    <property type="entry name" value="INTEGRASE_RECOMBINASE PROTEIN MJ0367-RELATED"/>
    <property type="match status" value="1"/>
</dbReference>
<dbReference type="EMBL" id="JACIJN010000002">
    <property type="protein sequence ID" value="MBB5725026.1"/>
    <property type="molecule type" value="Genomic_DNA"/>
</dbReference>
<dbReference type="InterPro" id="IPR050090">
    <property type="entry name" value="Tyrosine_recombinase_XerCD"/>
</dbReference>
<evidence type="ECO:0000313" key="6">
    <source>
        <dbReference type="EMBL" id="MBB5725026.1"/>
    </source>
</evidence>
<name>A0ABR6N2L8_9SPHN</name>
<dbReference type="Pfam" id="PF00589">
    <property type="entry name" value="Phage_integrase"/>
    <property type="match status" value="1"/>
</dbReference>
<dbReference type="InterPro" id="IPR010998">
    <property type="entry name" value="Integrase_recombinase_N"/>
</dbReference>
<comment type="caution">
    <text evidence="6">The sequence shown here is derived from an EMBL/GenBank/DDBJ whole genome shotgun (WGS) entry which is preliminary data.</text>
</comment>
<dbReference type="Gene3D" id="1.10.443.10">
    <property type="entry name" value="Intergrase catalytic core"/>
    <property type="match status" value="1"/>
</dbReference>
<keyword evidence="7" id="KW-1185">Reference proteome</keyword>
<evidence type="ECO:0000259" key="5">
    <source>
        <dbReference type="PROSITE" id="PS51898"/>
    </source>
</evidence>